<comment type="caution">
    <text evidence="1">The sequence shown here is derived from an EMBL/GenBank/DDBJ whole genome shotgun (WGS) entry which is preliminary data.</text>
</comment>
<reference evidence="1" key="2">
    <citation type="submission" date="2023-05" db="EMBL/GenBank/DDBJ databases">
        <authorList>
            <person name="Fouks B."/>
        </authorList>
    </citation>
    <scope>NUCLEOTIDE SEQUENCE</scope>
    <source>
        <strain evidence="1">Stay&amp;Tobe</strain>
        <tissue evidence="1">Testes</tissue>
    </source>
</reference>
<dbReference type="Proteomes" id="UP001233999">
    <property type="component" value="Unassembled WGS sequence"/>
</dbReference>
<organism evidence="1 2">
    <name type="scientific">Diploptera punctata</name>
    <name type="common">Pacific beetle cockroach</name>
    <dbReference type="NCBI Taxonomy" id="6984"/>
    <lineage>
        <taxon>Eukaryota</taxon>
        <taxon>Metazoa</taxon>
        <taxon>Ecdysozoa</taxon>
        <taxon>Arthropoda</taxon>
        <taxon>Hexapoda</taxon>
        <taxon>Insecta</taxon>
        <taxon>Pterygota</taxon>
        <taxon>Neoptera</taxon>
        <taxon>Polyneoptera</taxon>
        <taxon>Dictyoptera</taxon>
        <taxon>Blattodea</taxon>
        <taxon>Blaberoidea</taxon>
        <taxon>Blaberidae</taxon>
        <taxon>Diplopterinae</taxon>
        <taxon>Diploptera</taxon>
    </lineage>
</organism>
<accession>A0AAD8ENP9</accession>
<feature type="non-terminal residue" evidence="1">
    <location>
        <position position="1"/>
    </location>
</feature>
<protein>
    <submittedName>
        <fullName evidence="1">Uncharacterized protein</fullName>
    </submittedName>
</protein>
<name>A0AAD8ENP9_DIPPU</name>
<dbReference type="EMBL" id="JASPKZ010001984">
    <property type="protein sequence ID" value="KAJ9596489.1"/>
    <property type="molecule type" value="Genomic_DNA"/>
</dbReference>
<keyword evidence="2" id="KW-1185">Reference proteome</keyword>
<gene>
    <name evidence="1" type="ORF">L9F63_012472</name>
</gene>
<evidence type="ECO:0000313" key="2">
    <source>
        <dbReference type="Proteomes" id="UP001233999"/>
    </source>
</evidence>
<sequence length="52" mass="6363">IRYIKIFKKHQVNDCLSRLVRFMLHTLDFDVSSILWLAKEPPNKVTLRRQFF</sequence>
<dbReference type="AlphaFoldDB" id="A0AAD8ENP9"/>
<evidence type="ECO:0000313" key="1">
    <source>
        <dbReference type="EMBL" id="KAJ9596489.1"/>
    </source>
</evidence>
<feature type="non-terminal residue" evidence="1">
    <location>
        <position position="52"/>
    </location>
</feature>
<reference evidence="1" key="1">
    <citation type="journal article" date="2023" name="IScience">
        <title>Live-bearing cockroach genome reveals convergent evolutionary mechanisms linked to viviparity in insects and beyond.</title>
        <authorList>
            <person name="Fouks B."/>
            <person name="Harrison M.C."/>
            <person name="Mikhailova A.A."/>
            <person name="Marchal E."/>
            <person name="English S."/>
            <person name="Carruthers M."/>
            <person name="Jennings E.C."/>
            <person name="Chiamaka E.L."/>
            <person name="Frigard R.A."/>
            <person name="Pippel M."/>
            <person name="Attardo G.M."/>
            <person name="Benoit J.B."/>
            <person name="Bornberg-Bauer E."/>
            <person name="Tobe S.S."/>
        </authorList>
    </citation>
    <scope>NUCLEOTIDE SEQUENCE</scope>
    <source>
        <strain evidence="1">Stay&amp;Tobe</strain>
    </source>
</reference>
<proteinExistence type="predicted"/>